<proteinExistence type="predicted"/>
<dbReference type="EMBL" id="JXTB01000022">
    <property type="protein sequence ID" value="PON75774.1"/>
    <property type="molecule type" value="Genomic_DNA"/>
</dbReference>
<reference evidence="2" key="1">
    <citation type="submission" date="2016-06" db="EMBL/GenBank/DDBJ databases">
        <title>Parallel loss of symbiosis genes in relatives of nitrogen-fixing non-legume Parasponia.</title>
        <authorList>
            <person name="Van Velzen R."/>
            <person name="Holmer R."/>
            <person name="Bu F."/>
            <person name="Rutten L."/>
            <person name="Van Zeijl A."/>
            <person name="Liu W."/>
            <person name="Santuari L."/>
            <person name="Cao Q."/>
            <person name="Sharma T."/>
            <person name="Shen D."/>
            <person name="Roswanjaya Y."/>
            <person name="Wardhani T."/>
            <person name="Kalhor M.S."/>
            <person name="Jansen J."/>
            <person name="Van den Hoogen J."/>
            <person name="Gungor B."/>
            <person name="Hartog M."/>
            <person name="Hontelez J."/>
            <person name="Verver J."/>
            <person name="Yang W.-C."/>
            <person name="Schijlen E."/>
            <person name="Repin R."/>
            <person name="Schilthuizen M."/>
            <person name="Schranz E."/>
            <person name="Heidstra R."/>
            <person name="Miyata K."/>
            <person name="Fedorova E."/>
            <person name="Kohlen W."/>
            <person name="Bisseling T."/>
            <person name="Smit S."/>
            <person name="Geurts R."/>
        </authorList>
    </citation>
    <scope>NUCLEOTIDE SEQUENCE [LARGE SCALE GENOMIC DNA]</scope>
    <source>
        <strain evidence="2">cv. WU1-14</strain>
    </source>
</reference>
<gene>
    <name evidence="1" type="ORF">PanWU01x14_040340</name>
</gene>
<sequence length="68" mass="7421">MKPIPPVSPRFNVGRNCSGPTKIPLSARFSGHRSALRTPFSTPPASGVLSRHRRPALSDCLSKFFSDK</sequence>
<organism evidence="1 2">
    <name type="scientific">Parasponia andersonii</name>
    <name type="common">Sponia andersonii</name>
    <dbReference type="NCBI Taxonomy" id="3476"/>
    <lineage>
        <taxon>Eukaryota</taxon>
        <taxon>Viridiplantae</taxon>
        <taxon>Streptophyta</taxon>
        <taxon>Embryophyta</taxon>
        <taxon>Tracheophyta</taxon>
        <taxon>Spermatophyta</taxon>
        <taxon>Magnoliopsida</taxon>
        <taxon>eudicotyledons</taxon>
        <taxon>Gunneridae</taxon>
        <taxon>Pentapetalae</taxon>
        <taxon>rosids</taxon>
        <taxon>fabids</taxon>
        <taxon>Rosales</taxon>
        <taxon>Cannabaceae</taxon>
        <taxon>Parasponia</taxon>
    </lineage>
</organism>
<name>A0A2P5DR64_PARAD</name>
<keyword evidence="2" id="KW-1185">Reference proteome</keyword>
<dbReference type="Proteomes" id="UP000237105">
    <property type="component" value="Unassembled WGS sequence"/>
</dbReference>
<protein>
    <submittedName>
        <fullName evidence="1">Uncharacterized protein</fullName>
    </submittedName>
</protein>
<evidence type="ECO:0000313" key="2">
    <source>
        <dbReference type="Proteomes" id="UP000237105"/>
    </source>
</evidence>
<dbReference type="AlphaFoldDB" id="A0A2P5DR64"/>
<comment type="caution">
    <text evidence="1">The sequence shown here is derived from an EMBL/GenBank/DDBJ whole genome shotgun (WGS) entry which is preliminary data.</text>
</comment>
<accession>A0A2P5DR64</accession>
<feature type="non-terminal residue" evidence="1">
    <location>
        <position position="68"/>
    </location>
</feature>
<evidence type="ECO:0000313" key="1">
    <source>
        <dbReference type="EMBL" id="PON75774.1"/>
    </source>
</evidence>